<evidence type="ECO:0000256" key="1">
    <source>
        <dbReference type="SAM" id="MobiDB-lite"/>
    </source>
</evidence>
<name>M2QLY0_CERS8</name>
<organism evidence="2 3">
    <name type="scientific">Ceriporiopsis subvermispora (strain B)</name>
    <name type="common">White-rot fungus</name>
    <name type="synonym">Gelatoporia subvermispora</name>
    <dbReference type="NCBI Taxonomy" id="914234"/>
    <lineage>
        <taxon>Eukaryota</taxon>
        <taxon>Fungi</taxon>
        <taxon>Dikarya</taxon>
        <taxon>Basidiomycota</taxon>
        <taxon>Agaricomycotina</taxon>
        <taxon>Agaricomycetes</taxon>
        <taxon>Polyporales</taxon>
        <taxon>Gelatoporiaceae</taxon>
        <taxon>Gelatoporia</taxon>
    </lineage>
</organism>
<dbReference type="AlphaFoldDB" id="M2QLY0"/>
<evidence type="ECO:0000313" key="3">
    <source>
        <dbReference type="Proteomes" id="UP000016930"/>
    </source>
</evidence>
<dbReference type="EMBL" id="KB445807">
    <property type="protein sequence ID" value="EMD33170.1"/>
    <property type="molecule type" value="Genomic_DNA"/>
</dbReference>
<sequence length="71" mass="7485">MWISLSRAGFCISIALGAITAVFAAPIVDGNMALRGEIEARRDVIAREPIAMPDSDEAGPPLCFPPDPLCS</sequence>
<accession>M2QLY0</accession>
<feature type="region of interest" description="Disordered" evidence="1">
    <location>
        <begin position="50"/>
        <end position="71"/>
    </location>
</feature>
<keyword evidence="3" id="KW-1185">Reference proteome</keyword>
<dbReference type="Proteomes" id="UP000016930">
    <property type="component" value="Unassembled WGS sequence"/>
</dbReference>
<dbReference type="HOGENOM" id="CLU_2739792_0_0_1"/>
<evidence type="ECO:0000313" key="2">
    <source>
        <dbReference type="EMBL" id="EMD33170.1"/>
    </source>
</evidence>
<protein>
    <submittedName>
        <fullName evidence="2">Uncharacterized protein</fullName>
    </submittedName>
</protein>
<reference evidence="2 3" key="1">
    <citation type="journal article" date="2012" name="Proc. Natl. Acad. Sci. U.S.A.">
        <title>Comparative genomics of Ceriporiopsis subvermispora and Phanerochaete chrysosporium provide insight into selective ligninolysis.</title>
        <authorList>
            <person name="Fernandez-Fueyo E."/>
            <person name="Ruiz-Duenas F.J."/>
            <person name="Ferreira P."/>
            <person name="Floudas D."/>
            <person name="Hibbett D.S."/>
            <person name="Canessa P."/>
            <person name="Larrondo L.F."/>
            <person name="James T.Y."/>
            <person name="Seelenfreund D."/>
            <person name="Lobos S."/>
            <person name="Polanco R."/>
            <person name="Tello M."/>
            <person name="Honda Y."/>
            <person name="Watanabe T."/>
            <person name="Watanabe T."/>
            <person name="Ryu J.S."/>
            <person name="Kubicek C.P."/>
            <person name="Schmoll M."/>
            <person name="Gaskell J."/>
            <person name="Hammel K.E."/>
            <person name="St John F.J."/>
            <person name="Vanden Wymelenberg A."/>
            <person name="Sabat G."/>
            <person name="Splinter BonDurant S."/>
            <person name="Syed K."/>
            <person name="Yadav J.S."/>
            <person name="Doddapaneni H."/>
            <person name="Subramanian V."/>
            <person name="Lavin J.L."/>
            <person name="Oguiza J.A."/>
            <person name="Perez G."/>
            <person name="Pisabarro A.G."/>
            <person name="Ramirez L."/>
            <person name="Santoyo F."/>
            <person name="Master E."/>
            <person name="Coutinho P.M."/>
            <person name="Henrissat B."/>
            <person name="Lombard V."/>
            <person name="Magnuson J.K."/>
            <person name="Kuees U."/>
            <person name="Hori C."/>
            <person name="Igarashi K."/>
            <person name="Samejima M."/>
            <person name="Held B.W."/>
            <person name="Barry K.W."/>
            <person name="LaButti K.M."/>
            <person name="Lapidus A."/>
            <person name="Lindquist E.A."/>
            <person name="Lucas S.M."/>
            <person name="Riley R."/>
            <person name="Salamov A.A."/>
            <person name="Hoffmeister D."/>
            <person name="Schwenk D."/>
            <person name="Hadar Y."/>
            <person name="Yarden O."/>
            <person name="de Vries R.P."/>
            <person name="Wiebenga A."/>
            <person name="Stenlid J."/>
            <person name="Eastwood D."/>
            <person name="Grigoriev I.V."/>
            <person name="Berka R.M."/>
            <person name="Blanchette R.A."/>
            <person name="Kersten P."/>
            <person name="Martinez A.T."/>
            <person name="Vicuna R."/>
            <person name="Cullen D."/>
        </authorList>
    </citation>
    <scope>NUCLEOTIDE SEQUENCE [LARGE SCALE GENOMIC DNA]</scope>
    <source>
        <strain evidence="2 3">B</strain>
    </source>
</reference>
<gene>
    <name evidence="2" type="ORF">CERSUDRAFT_98767</name>
</gene>
<proteinExistence type="predicted"/>
<feature type="compositionally biased region" description="Pro residues" evidence="1">
    <location>
        <begin position="62"/>
        <end position="71"/>
    </location>
</feature>